<dbReference type="EMBL" id="CP102290">
    <property type="protein sequence ID" value="UWP58588.1"/>
    <property type="molecule type" value="Genomic_DNA"/>
</dbReference>
<dbReference type="RefSeq" id="WP_028529344.1">
    <property type="nucleotide sequence ID" value="NZ_CABLBR010000023.1"/>
</dbReference>
<dbReference type="Proteomes" id="UP001060164">
    <property type="component" value="Chromosome"/>
</dbReference>
<keyword evidence="2" id="KW-1185">Reference proteome</keyword>
<name>A0ABY5VEC6_9FIRM</name>
<accession>A0ABY5VEC6</accession>
<gene>
    <name evidence="1" type="ORF">NQ502_14560</name>
</gene>
<organism evidence="1 2">
    <name type="scientific">Ruminococcus gauvreauii</name>
    <dbReference type="NCBI Taxonomy" id="438033"/>
    <lineage>
        <taxon>Bacteria</taxon>
        <taxon>Bacillati</taxon>
        <taxon>Bacillota</taxon>
        <taxon>Clostridia</taxon>
        <taxon>Eubacteriales</taxon>
        <taxon>Oscillospiraceae</taxon>
        <taxon>Ruminococcus</taxon>
    </lineage>
</organism>
<protein>
    <submittedName>
        <fullName evidence="1">Uncharacterized protein</fullName>
    </submittedName>
</protein>
<evidence type="ECO:0000313" key="2">
    <source>
        <dbReference type="Proteomes" id="UP001060164"/>
    </source>
</evidence>
<proteinExistence type="predicted"/>
<evidence type="ECO:0000313" key="1">
    <source>
        <dbReference type="EMBL" id="UWP58588.1"/>
    </source>
</evidence>
<reference evidence="1" key="1">
    <citation type="journal article" date="2022" name="Cell">
        <title>Design, construction, and in vivo augmentation of a complex gut microbiome.</title>
        <authorList>
            <person name="Cheng A.G."/>
            <person name="Ho P.Y."/>
            <person name="Aranda-Diaz A."/>
            <person name="Jain S."/>
            <person name="Yu F.B."/>
            <person name="Meng X."/>
            <person name="Wang M."/>
            <person name="Iakiviak M."/>
            <person name="Nagashima K."/>
            <person name="Zhao A."/>
            <person name="Murugkar P."/>
            <person name="Patil A."/>
            <person name="Atabakhsh K."/>
            <person name="Weakley A."/>
            <person name="Yan J."/>
            <person name="Brumbaugh A.R."/>
            <person name="Higginbottom S."/>
            <person name="Dimas A."/>
            <person name="Shiver A.L."/>
            <person name="Deutschbauer A."/>
            <person name="Neff N."/>
            <person name="Sonnenburg J.L."/>
            <person name="Huang K.C."/>
            <person name="Fischbach M.A."/>
        </authorList>
    </citation>
    <scope>NUCLEOTIDE SEQUENCE</scope>
    <source>
        <strain evidence="1">DSM 19829</strain>
    </source>
</reference>
<sequence>MKRYEAIWEIYNKCSNNQMRDVYIDEIEIEDPEEYVRHKFRDKVLEYDIINKEDGSIVFEIMTSGMKQRMTFTEV</sequence>